<feature type="transmembrane region" description="Helical" evidence="7">
    <location>
        <begin position="88"/>
        <end position="107"/>
    </location>
</feature>
<keyword evidence="2" id="KW-0813">Transport</keyword>
<keyword evidence="6 7" id="KW-0472">Membrane</keyword>
<dbReference type="AlphaFoldDB" id="A0A1E3AEV4"/>
<evidence type="ECO:0000256" key="6">
    <source>
        <dbReference type="ARBA" id="ARBA00023136"/>
    </source>
</evidence>
<evidence type="ECO:0000256" key="1">
    <source>
        <dbReference type="ARBA" id="ARBA00004651"/>
    </source>
</evidence>
<evidence type="ECO:0000256" key="5">
    <source>
        <dbReference type="ARBA" id="ARBA00022989"/>
    </source>
</evidence>
<sequence length="303" mass="34562">MNGKTAVKKIHKPMFTQDNIIKLLGNLLLIVFLLLIIVPVLYILLCSIMDPAVRSSVGVSFDIRDWTLEGYRRVFQDDNIWRGFRNSFLYSIGFTLISVVVTIFAAYPMSRDDFMGRRFFNAVFVFTMFFGGGLMPTYLLMDQLKLINTVWAVLLPGALNVWNLILARSYYRSIPGELREAAEVDGADDVQYFFRVLLPVCTPIISVLCLYQFVAQWNSYFDAMIYLDDQAMQPLQLVIRAILVQNQINPNLIANMEKLAETAKLADLLKYSTIVISSVPLVIMYPFFSKYFEKGIMVGSVKG</sequence>
<comment type="caution">
    <text evidence="9">The sequence shown here is derived from an EMBL/GenBank/DDBJ whole genome shotgun (WGS) entry which is preliminary data.</text>
</comment>
<evidence type="ECO:0000256" key="4">
    <source>
        <dbReference type="ARBA" id="ARBA00022692"/>
    </source>
</evidence>
<dbReference type="PROSITE" id="PS50928">
    <property type="entry name" value="ABC_TM1"/>
    <property type="match status" value="1"/>
</dbReference>
<keyword evidence="3" id="KW-1003">Cell membrane</keyword>
<dbReference type="InterPro" id="IPR035906">
    <property type="entry name" value="MetI-like_sf"/>
</dbReference>
<accession>A0A1E3AEV4</accession>
<name>A0A1E3AEV4_9FIRM</name>
<evidence type="ECO:0000256" key="2">
    <source>
        <dbReference type="ARBA" id="ARBA00022448"/>
    </source>
</evidence>
<comment type="subcellular location">
    <subcellularLocation>
        <location evidence="1">Cell membrane</location>
        <topology evidence="1">Multi-pass membrane protein</topology>
    </subcellularLocation>
</comment>
<evidence type="ECO:0000313" key="9">
    <source>
        <dbReference type="EMBL" id="ODM07127.1"/>
    </source>
</evidence>
<dbReference type="Gene3D" id="1.10.3720.10">
    <property type="entry name" value="MetI-like"/>
    <property type="match status" value="1"/>
</dbReference>
<evidence type="ECO:0000256" key="7">
    <source>
        <dbReference type="SAM" id="Phobius"/>
    </source>
</evidence>
<organism evidence="9 10">
    <name type="scientific">Eisenbergiella tayi</name>
    <dbReference type="NCBI Taxonomy" id="1432052"/>
    <lineage>
        <taxon>Bacteria</taxon>
        <taxon>Bacillati</taxon>
        <taxon>Bacillota</taxon>
        <taxon>Clostridia</taxon>
        <taxon>Lachnospirales</taxon>
        <taxon>Lachnospiraceae</taxon>
        <taxon>Eisenbergiella</taxon>
    </lineage>
</organism>
<keyword evidence="4 7" id="KW-0812">Transmembrane</keyword>
<dbReference type="Proteomes" id="UP000094067">
    <property type="component" value="Unassembled WGS sequence"/>
</dbReference>
<dbReference type="EMBL" id="MCGH01000002">
    <property type="protein sequence ID" value="ODM07127.1"/>
    <property type="molecule type" value="Genomic_DNA"/>
</dbReference>
<evidence type="ECO:0000256" key="3">
    <source>
        <dbReference type="ARBA" id="ARBA00022475"/>
    </source>
</evidence>
<proteinExistence type="predicted"/>
<evidence type="ECO:0000313" key="10">
    <source>
        <dbReference type="Proteomes" id="UP000094067"/>
    </source>
</evidence>
<feature type="transmembrane region" description="Helical" evidence="7">
    <location>
        <begin position="119"/>
        <end position="139"/>
    </location>
</feature>
<dbReference type="PANTHER" id="PTHR43744:SF9">
    <property type="entry name" value="POLYGALACTURONAN_RHAMNOGALACTURONAN TRANSPORT SYSTEM PERMEASE PROTEIN YTCP"/>
    <property type="match status" value="1"/>
</dbReference>
<dbReference type="RefSeq" id="WP_044970640.1">
    <property type="nucleotide sequence ID" value="NZ_MCGH01000002.1"/>
</dbReference>
<keyword evidence="5 7" id="KW-1133">Transmembrane helix</keyword>
<gene>
    <name evidence="9" type="primary">araQ_68</name>
    <name evidence="9" type="ORF">BEI61_03017</name>
</gene>
<dbReference type="InterPro" id="IPR000515">
    <property type="entry name" value="MetI-like"/>
</dbReference>
<feature type="domain" description="ABC transmembrane type-1" evidence="8">
    <location>
        <begin position="84"/>
        <end position="280"/>
    </location>
</feature>
<feature type="transmembrane region" description="Helical" evidence="7">
    <location>
        <begin position="151"/>
        <end position="171"/>
    </location>
</feature>
<reference evidence="9 10" key="1">
    <citation type="submission" date="2016-07" db="EMBL/GenBank/DDBJ databases">
        <title>Characterization of isolates of Eisenbergiella tayi derived from blood cultures, using whole genome sequencing.</title>
        <authorList>
            <person name="Burdz T."/>
            <person name="Wiebe D."/>
            <person name="Huynh C."/>
            <person name="Bernard K."/>
        </authorList>
    </citation>
    <scope>NUCLEOTIDE SEQUENCE [LARGE SCALE GENOMIC DNA]</scope>
    <source>
        <strain evidence="9 10">NML 110608</strain>
    </source>
</reference>
<dbReference type="SUPFAM" id="SSF161098">
    <property type="entry name" value="MetI-like"/>
    <property type="match status" value="1"/>
</dbReference>
<evidence type="ECO:0000259" key="8">
    <source>
        <dbReference type="PROSITE" id="PS50928"/>
    </source>
</evidence>
<dbReference type="CDD" id="cd06261">
    <property type="entry name" value="TM_PBP2"/>
    <property type="match status" value="1"/>
</dbReference>
<feature type="transmembrane region" description="Helical" evidence="7">
    <location>
        <begin position="20"/>
        <end position="45"/>
    </location>
</feature>
<feature type="transmembrane region" description="Helical" evidence="7">
    <location>
        <begin position="268"/>
        <end position="288"/>
    </location>
</feature>
<dbReference type="PATRIC" id="fig|1432052.4.peg.3363"/>
<dbReference type="PANTHER" id="PTHR43744">
    <property type="entry name" value="ABC TRANSPORTER PERMEASE PROTEIN MG189-RELATED-RELATED"/>
    <property type="match status" value="1"/>
</dbReference>
<protein>
    <submittedName>
        <fullName evidence="9">L-arabinose transport system permease protein AraQ</fullName>
    </submittedName>
</protein>
<feature type="transmembrane region" description="Helical" evidence="7">
    <location>
        <begin position="192"/>
        <end position="214"/>
    </location>
</feature>
<dbReference type="GO" id="GO:0005886">
    <property type="term" value="C:plasma membrane"/>
    <property type="evidence" value="ECO:0007669"/>
    <property type="project" value="UniProtKB-SubCell"/>
</dbReference>
<dbReference type="GO" id="GO:0055085">
    <property type="term" value="P:transmembrane transport"/>
    <property type="evidence" value="ECO:0007669"/>
    <property type="project" value="InterPro"/>
</dbReference>